<reference evidence="16" key="1">
    <citation type="submission" date="2019-10" db="EMBL/GenBank/DDBJ databases">
        <authorList>
            <consortium name="DOE Joint Genome Institute"/>
            <person name="Kuo A."/>
            <person name="Miyauchi S."/>
            <person name="Kiss E."/>
            <person name="Drula E."/>
            <person name="Kohler A."/>
            <person name="Sanchez-Garcia M."/>
            <person name="Andreopoulos B."/>
            <person name="Barry K.W."/>
            <person name="Bonito G."/>
            <person name="Buee M."/>
            <person name="Carver A."/>
            <person name="Chen C."/>
            <person name="Cichocki N."/>
            <person name="Clum A."/>
            <person name="Culley D."/>
            <person name="Crous P.W."/>
            <person name="Fauchery L."/>
            <person name="Girlanda M."/>
            <person name="Hayes R."/>
            <person name="Keri Z."/>
            <person name="LaButti K."/>
            <person name="Lipzen A."/>
            <person name="Lombard V."/>
            <person name="Magnuson J."/>
            <person name="Maillard F."/>
            <person name="Morin E."/>
            <person name="Murat C."/>
            <person name="Nolan M."/>
            <person name="Ohm R."/>
            <person name="Pangilinan J."/>
            <person name="Pereira M."/>
            <person name="Perotto S."/>
            <person name="Peter M."/>
            <person name="Riley R."/>
            <person name="Sitrit Y."/>
            <person name="Stielow B."/>
            <person name="Szollosi G."/>
            <person name="Zifcakova L."/>
            <person name="Stursova M."/>
            <person name="Spatafora J.W."/>
            <person name="Tedersoo L."/>
            <person name="Vaario L.-M."/>
            <person name="Yamada A."/>
            <person name="Yan M."/>
            <person name="Wang P."/>
            <person name="Xu J."/>
            <person name="Bruns T."/>
            <person name="Baldrian P."/>
            <person name="Vilgalys R."/>
            <person name="Henrissat B."/>
            <person name="Grigoriev I.V."/>
            <person name="Hibbett D."/>
            <person name="Nagy L.G."/>
            <person name="Martin F.M."/>
        </authorList>
    </citation>
    <scope>NUCLEOTIDE SEQUENCE</scope>
    <source>
        <strain evidence="16">Prilba</strain>
    </source>
</reference>
<dbReference type="SUPFAM" id="SSF50044">
    <property type="entry name" value="SH3-domain"/>
    <property type="match status" value="2"/>
</dbReference>
<dbReference type="GO" id="GO:0043130">
    <property type="term" value="F:ubiquitin binding"/>
    <property type="evidence" value="ECO:0007669"/>
    <property type="project" value="InterPro"/>
</dbReference>
<dbReference type="PRINTS" id="PR00452">
    <property type="entry name" value="SH3DOMAIN"/>
</dbReference>
<evidence type="ECO:0000256" key="14">
    <source>
        <dbReference type="SAM" id="MobiDB-lite"/>
    </source>
</evidence>
<comment type="similarity">
    <text evidence="4">Belongs to the SLA1 family.</text>
</comment>
<dbReference type="Pfam" id="PF14604">
    <property type="entry name" value="SH3_9"/>
    <property type="match status" value="2"/>
</dbReference>
<accession>A0A9P5JZU0</accession>
<evidence type="ECO:0000256" key="8">
    <source>
        <dbReference type="ARBA" id="ARBA00022583"/>
    </source>
</evidence>
<feature type="region of interest" description="Disordered" evidence="14">
    <location>
        <begin position="232"/>
        <end position="378"/>
    </location>
</feature>
<dbReference type="CDD" id="cd11773">
    <property type="entry name" value="SH3_Sla1p_1"/>
    <property type="match status" value="1"/>
</dbReference>
<feature type="compositionally biased region" description="Low complexity" evidence="14">
    <location>
        <begin position="677"/>
        <end position="689"/>
    </location>
</feature>
<dbReference type="GO" id="GO:0042802">
    <property type="term" value="F:identical protein binding"/>
    <property type="evidence" value="ECO:0007669"/>
    <property type="project" value="InterPro"/>
</dbReference>
<proteinExistence type="inferred from homology"/>
<dbReference type="GO" id="GO:0000147">
    <property type="term" value="P:actin cortical patch assembly"/>
    <property type="evidence" value="ECO:0007669"/>
    <property type="project" value="TreeGrafter"/>
</dbReference>
<name>A0A9P5JZU0_9AGAM</name>
<feature type="compositionally biased region" description="Polar residues" evidence="14">
    <location>
        <begin position="531"/>
        <end position="549"/>
    </location>
</feature>
<dbReference type="PANTHER" id="PTHR15735:SF19">
    <property type="entry name" value="ACTIN CYTOSKELETON-REGULATORY COMPLEX PROTEIN SLA1"/>
    <property type="match status" value="1"/>
</dbReference>
<dbReference type="GO" id="GO:0006897">
    <property type="term" value="P:endocytosis"/>
    <property type="evidence" value="ECO:0007669"/>
    <property type="project" value="UniProtKB-KW"/>
</dbReference>
<evidence type="ECO:0000256" key="4">
    <source>
        <dbReference type="ARBA" id="ARBA00007948"/>
    </source>
</evidence>
<feature type="region of interest" description="Disordered" evidence="14">
    <location>
        <begin position="526"/>
        <end position="560"/>
    </location>
</feature>
<evidence type="ECO:0000256" key="7">
    <source>
        <dbReference type="ARBA" id="ARBA00022475"/>
    </source>
</evidence>
<dbReference type="InterPro" id="IPR007131">
    <property type="entry name" value="SHD1"/>
</dbReference>
<dbReference type="Gene3D" id="2.30.30.40">
    <property type="entry name" value="SH3 Domains"/>
    <property type="match status" value="2"/>
</dbReference>
<comment type="subcellular location">
    <subcellularLocation>
        <location evidence="3">Cell membrane</location>
        <topology evidence="3">Peripheral membrane protein</topology>
        <orientation evidence="3">Cytoplasmic side</orientation>
    </subcellularLocation>
    <subcellularLocation>
        <location evidence="2">Cytoplasm</location>
        <location evidence="2">Cytoskeleton</location>
        <location evidence="2">Actin patch</location>
    </subcellularLocation>
    <subcellularLocation>
        <location evidence="1">Endosome membrane</location>
        <topology evidence="1">Peripheral membrane protein</topology>
        <orientation evidence="1">Cytoplasmic side</orientation>
    </subcellularLocation>
</comment>
<feature type="compositionally biased region" description="Polar residues" evidence="14">
    <location>
        <begin position="448"/>
        <end position="458"/>
    </location>
</feature>
<dbReference type="GO" id="GO:0005634">
    <property type="term" value="C:nucleus"/>
    <property type="evidence" value="ECO:0007669"/>
    <property type="project" value="TreeGrafter"/>
</dbReference>
<evidence type="ECO:0000256" key="13">
    <source>
        <dbReference type="PROSITE-ProRule" id="PRU00192"/>
    </source>
</evidence>
<dbReference type="SMART" id="SM00326">
    <property type="entry name" value="SH3"/>
    <property type="match status" value="2"/>
</dbReference>
<feature type="region of interest" description="Disordered" evidence="14">
    <location>
        <begin position="426"/>
        <end position="458"/>
    </location>
</feature>
<evidence type="ECO:0000256" key="6">
    <source>
        <dbReference type="ARBA" id="ARBA00022443"/>
    </source>
</evidence>
<dbReference type="GO" id="GO:0030833">
    <property type="term" value="P:regulation of actin filament polymerization"/>
    <property type="evidence" value="ECO:0007669"/>
    <property type="project" value="TreeGrafter"/>
</dbReference>
<gene>
    <name evidence="16" type="ORF">DFH94DRAFT_201885</name>
</gene>
<feature type="domain" description="SH3" evidence="15">
    <location>
        <begin position="7"/>
        <end position="66"/>
    </location>
</feature>
<dbReference type="CDD" id="cd00174">
    <property type="entry name" value="SH3"/>
    <property type="match status" value="1"/>
</dbReference>
<dbReference type="EMBL" id="WHVB01000023">
    <property type="protein sequence ID" value="KAF8471419.1"/>
    <property type="molecule type" value="Genomic_DNA"/>
</dbReference>
<feature type="compositionally biased region" description="Polar residues" evidence="14">
    <location>
        <begin position="642"/>
        <end position="653"/>
    </location>
</feature>
<feature type="compositionally biased region" description="Basic and acidic residues" evidence="14">
    <location>
        <begin position="243"/>
        <end position="259"/>
    </location>
</feature>
<dbReference type="InterPro" id="IPR056996">
    <property type="entry name" value="PH_SLA1"/>
</dbReference>
<keyword evidence="10" id="KW-0472">Membrane</keyword>
<keyword evidence="12" id="KW-0963">Cytoplasm</keyword>
<keyword evidence="9" id="KW-0967">Endosome</keyword>
<evidence type="ECO:0000256" key="1">
    <source>
        <dbReference type="ARBA" id="ARBA00004125"/>
    </source>
</evidence>
<dbReference type="OrthoDB" id="5971719at2759"/>
<dbReference type="Gene3D" id="2.30.30.700">
    <property type="entry name" value="SLA1 homology domain 1"/>
    <property type="match status" value="1"/>
</dbReference>
<evidence type="ECO:0000259" key="15">
    <source>
        <dbReference type="PROSITE" id="PS50002"/>
    </source>
</evidence>
<feature type="compositionally biased region" description="Pro residues" evidence="14">
    <location>
        <begin position="662"/>
        <end position="676"/>
    </location>
</feature>
<dbReference type="GO" id="GO:0030674">
    <property type="term" value="F:protein-macromolecule adaptor activity"/>
    <property type="evidence" value="ECO:0007669"/>
    <property type="project" value="InterPro"/>
</dbReference>
<dbReference type="AlphaFoldDB" id="A0A9P5JZU0"/>
<evidence type="ECO:0000256" key="11">
    <source>
        <dbReference type="ARBA" id="ARBA00023203"/>
    </source>
</evidence>
<dbReference type="GO" id="GO:0003779">
    <property type="term" value="F:actin binding"/>
    <property type="evidence" value="ECO:0007669"/>
    <property type="project" value="UniProtKB-KW"/>
</dbReference>
<keyword evidence="11" id="KW-0009">Actin-binding</keyword>
<feature type="region of interest" description="Disordered" evidence="14">
    <location>
        <begin position="744"/>
        <end position="834"/>
    </location>
</feature>
<dbReference type="Pfam" id="PF24081">
    <property type="entry name" value="PH_SLA1"/>
    <property type="match status" value="1"/>
</dbReference>
<dbReference type="InterPro" id="IPR036028">
    <property type="entry name" value="SH3-like_dom_sf"/>
</dbReference>
<evidence type="ECO:0000256" key="3">
    <source>
        <dbReference type="ARBA" id="ARBA00004413"/>
    </source>
</evidence>
<dbReference type="Gene3D" id="1.10.150.50">
    <property type="entry name" value="Transcription Factor, Ets-1"/>
    <property type="match status" value="1"/>
</dbReference>
<reference evidence="16" key="2">
    <citation type="journal article" date="2020" name="Nat. Commun.">
        <title>Large-scale genome sequencing of mycorrhizal fungi provides insights into the early evolution of symbiotic traits.</title>
        <authorList>
            <person name="Miyauchi S."/>
            <person name="Kiss E."/>
            <person name="Kuo A."/>
            <person name="Drula E."/>
            <person name="Kohler A."/>
            <person name="Sanchez-Garcia M."/>
            <person name="Morin E."/>
            <person name="Andreopoulos B."/>
            <person name="Barry K.W."/>
            <person name="Bonito G."/>
            <person name="Buee M."/>
            <person name="Carver A."/>
            <person name="Chen C."/>
            <person name="Cichocki N."/>
            <person name="Clum A."/>
            <person name="Culley D."/>
            <person name="Crous P.W."/>
            <person name="Fauchery L."/>
            <person name="Girlanda M."/>
            <person name="Hayes R.D."/>
            <person name="Keri Z."/>
            <person name="LaButti K."/>
            <person name="Lipzen A."/>
            <person name="Lombard V."/>
            <person name="Magnuson J."/>
            <person name="Maillard F."/>
            <person name="Murat C."/>
            <person name="Nolan M."/>
            <person name="Ohm R.A."/>
            <person name="Pangilinan J."/>
            <person name="Pereira M.F."/>
            <person name="Perotto S."/>
            <person name="Peter M."/>
            <person name="Pfister S."/>
            <person name="Riley R."/>
            <person name="Sitrit Y."/>
            <person name="Stielow J.B."/>
            <person name="Szollosi G."/>
            <person name="Zifcakova L."/>
            <person name="Stursova M."/>
            <person name="Spatafora J.W."/>
            <person name="Tedersoo L."/>
            <person name="Vaario L.M."/>
            <person name="Yamada A."/>
            <person name="Yan M."/>
            <person name="Wang P."/>
            <person name="Xu J."/>
            <person name="Bruns T."/>
            <person name="Baldrian P."/>
            <person name="Vilgalys R."/>
            <person name="Dunand C."/>
            <person name="Henrissat B."/>
            <person name="Grigoriev I.V."/>
            <person name="Hibbett D."/>
            <person name="Nagy L.G."/>
            <person name="Martin F.M."/>
        </authorList>
    </citation>
    <scope>NUCLEOTIDE SEQUENCE</scope>
    <source>
        <strain evidence="16">Prilba</strain>
    </source>
</reference>
<feature type="region of interest" description="Disordered" evidence="14">
    <location>
        <begin position="616"/>
        <end position="727"/>
    </location>
</feature>
<evidence type="ECO:0000313" key="17">
    <source>
        <dbReference type="Proteomes" id="UP000759537"/>
    </source>
</evidence>
<dbReference type="PANTHER" id="PTHR15735">
    <property type="entry name" value="FCH AND DOUBLE SH3 DOMAINS PROTEIN"/>
    <property type="match status" value="1"/>
</dbReference>
<keyword evidence="7" id="KW-1003">Cell membrane</keyword>
<evidence type="ECO:0000256" key="5">
    <source>
        <dbReference type="ARBA" id="ARBA00020357"/>
    </source>
</evidence>
<protein>
    <recommendedName>
        <fullName evidence="5">Actin cytoskeleton-regulatory complex protein SLA1</fullName>
    </recommendedName>
</protein>
<evidence type="ECO:0000256" key="10">
    <source>
        <dbReference type="ARBA" id="ARBA00023136"/>
    </source>
</evidence>
<evidence type="ECO:0000256" key="12">
    <source>
        <dbReference type="ARBA" id="ARBA00023212"/>
    </source>
</evidence>
<sequence length="834" mass="89867">MSKDQGGYIAVLKASFDYTPQSEDEIEIKEDQLLLLLEKTDDDWWKVKPKGDSDSQGGLVPSAYVESADHTFVVKAQYDYDAVAQDELSLKEDQTLLVFGAEEDGWLLVQEKDGGKVGYVPGNYVEAVDAAKLVRSTASKAKADAIKTWAILDIDKNGMKGTLGIGNGAVFFVSEADKWQINDVTSAGIEKSKHVLIEVGGAVAANLHFHAGSKDVAEEILAKLEASRSLARGSTKVAAPSQAERRAVRDFESEPEPEHTLPSVLIRRALPPPLPTDGVHKEKLAQKQRARAVAAAAEAEQRRKEKESRARGEREREERQRQEEEEAEEEARQEKRVAKVTAEAAHLPKSLSEGRKSNKKRAYRTPPDPSQTREWRDRTGQFRIEAAFFGFKNGMLRLHKTNGLIIEVPSEKMSVNDMRYVEKMIGGRGSTSRKIDEQDDEPLGKRQPSAQPAATSQKKAPSIDWFEFFLNAGCDVDDCTRYASSFEREKIDESILPDVSEGILRTLGLREGDIIRVNKVIEARHPKPTTKVASSDANLLGSDETSSSARGPPNLFTGLGGQLKNALRRRSTSSKTSSTAPGAVDLDAISTAPEQIARSTTPLVTSPVSAQTVTTTITSQVQAPPTTNSAAASGLDDDAWTNRPSSTKYITPTPSIPGALPAAPPAPTPPQPPRAPSAPETPTAASTNSGTGGGLSKTESDIFDQLARLSQLRVQNPAPTPSVPERVPLVPPIPSVLPAVPPALTLPQPLSPPSAPLTHKAASTGTGTGGELSKTTEPDIFDQLARLSQLRVQNPAPAAAPKPSSAHAPSPSVTSPLPISQPRYPHRHPRSQLT</sequence>
<dbReference type="PROSITE" id="PS50002">
    <property type="entry name" value="SH3"/>
    <property type="match status" value="2"/>
</dbReference>
<feature type="compositionally biased region" description="Low complexity" evidence="14">
    <location>
        <begin position="795"/>
        <end position="812"/>
    </location>
</feature>
<evidence type="ECO:0000256" key="9">
    <source>
        <dbReference type="ARBA" id="ARBA00022753"/>
    </source>
</evidence>
<keyword evidence="17" id="KW-1185">Reference proteome</keyword>
<dbReference type="InterPro" id="IPR013761">
    <property type="entry name" value="SAM/pointed_sf"/>
</dbReference>
<dbReference type="InterPro" id="IPR001452">
    <property type="entry name" value="SH3_domain"/>
</dbReference>
<dbReference type="GO" id="GO:0030479">
    <property type="term" value="C:actin cortical patch"/>
    <property type="evidence" value="ECO:0007669"/>
    <property type="project" value="UniProtKB-SubCell"/>
</dbReference>
<feature type="compositionally biased region" description="Basic residues" evidence="14">
    <location>
        <begin position="824"/>
        <end position="834"/>
    </location>
</feature>
<dbReference type="GO" id="GO:0005886">
    <property type="term" value="C:plasma membrane"/>
    <property type="evidence" value="ECO:0007669"/>
    <property type="project" value="UniProtKB-SubCell"/>
</dbReference>
<dbReference type="InterPro" id="IPR035800">
    <property type="entry name" value="Sla1_SH3_1"/>
</dbReference>
<dbReference type="Pfam" id="PF03983">
    <property type="entry name" value="SHD1"/>
    <property type="match status" value="1"/>
</dbReference>
<keyword evidence="6 13" id="KW-0728">SH3 domain</keyword>
<comment type="caution">
    <text evidence="16">The sequence shown here is derived from an EMBL/GenBank/DDBJ whole genome shotgun (WGS) entry which is preliminary data.</text>
</comment>
<evidence type="ECO:0000313" key="16">
    <source>
        <dbReference type="EMBL" id="KAF8471419.1"/>
    </source>
</evidence>
<dbReference type="GO" id="GO:0010008">
    <property type="term" value="C:endosome membrane"/>
    <property type="evidence" value="ECO:0007669"/>
    <property type="project" value="UniProtKB-SubCell"/>
</dbReference>
<organism evidence="16 17">
    <name type="scientific">Russula ochroleuca</name>
    <dbReference type="NCBI Taxonomy" id="152965"/>
    <lineage>
        <taxon>Eukaryota</taxon>
        <taxon>Fungi</taxon>
        <taxon>Dikarya</taxon>
        <taxon>Basidiomycota</taxon>
        <taxon>Agaricomycotina</taxon>
        <taxon>Agaricomycetes</taxon>
        <taxon>Russulales</taxon>
        <taxon>Russulaceae</taxon>
        <taxon>Russula</taxon>
    </lineage>
</organism>
<feature type="compositionally biased region" description="Basic and acidic residues" evidence="14">
    <location>
        <begin position="299"/>
        <end position="322"/>
    </location>
</feature>
<evidence type="ECO:0000256" key="2">
    <source>
        <dbReference type="ARBA" id="ARBA00004134"/>
    </source>
</evidence>
<keyword evidence="12" id="KW-0206">Cytoskeleton</keyword>
<keyword evidence="8" id="KW-0254">Endocytosis</keyword>
<dbReference type="Proteomes" id="UP000759537">
    <property type="component" value="Unassembled WGS sequence"/>
</dbReference>
<feature type="domain" description="SH3" evidence="15">
    <location>
        <begin position="69"/>
        <end position="130"/>
    </location>
</feature>